<feature type="domain" description="Fe2OG dioxygenase" evidence="6">
    <location>
        <begin position="196"/>
        <end position="297"/>
    </location>
</feature>
<keyword evidence="2 5" id="KW-0479">Metal-binding</keyword>
<keyword evidence="8" id="KW-1185">Reference proteome</keyword>
<dbReference type="Pfam" id="PF03171">
    <property type="entry name" value="2OG-FeII_Oxy"/>
    <property type="match status" value="1"/>
</dbReference>
<keyword evidence="3 5" id="KW-0560">Oxidoreductase</keyword>
<dbReference type="Pfam" id="PF14226">
    <property type="entry name" value="DIOX_N"/>
    <property type="match status" value="1"/>
</dbReference>
<evidence type="ECO:0000256" key="4">
    <source>
        <dbReference type="ARBA" id="ARBA00023004"/>
    </source>
</evidence>
<dbReference type="EMBL" id="BDQV01000075">
    <property type="protein sequence ID" value="GAY51845.1"/>
    <property type="molecule type" value="Genomic_DNA"/>
</dbReference>
<evidence type="ECO:0000256" key="1">
    <source>
        <dbReference type="ARBA" id="ARBA00008056"/>
    </source>
</evidence>
<dbReference type="AlphaFoldDB" id="A0A2H5PIB2"/>
<dbReference type="InterPro" id="IPR005123">
    <property type="entry name" value="Oxoglu/Fe-dep_dioxygenase_dom"/>
</dbReference>
<accession>A0A2H5PIB2</accession>
<dbReference type="PROSITE" id="PS51471">
    <property type="entry name" value="FE2OG_OXY"/>
    <property type="match status" value="1"/>
</dbReference>
<evidence type="ECO:0000256" key="2">
    <source>
        <dbReference type="ARBA" id="ARBA00022723"/>
    </source>
</evidence>
<comment type="similarity">
    <text evidence="1 5">Belongs to the iron/ascorbate-dependent oxidoreductase family.</text>
</comment>
<gene>
    <name evidence="7" type="ORF">CUMW_137410</name>
</gene>
<dbReference type="GO" id="GO:0046872">
    <property type="term" value="F:metal ion binding"/>
    <property type="evidence" value="ECO:0007669"/>
    <property type="project" value="UniProtKB-KW"/>
</dbReference>
<dbReference type="Proteomes" id="UP000236630">
    <property type="component" value="Unassembled WGS sequence"/>
</dbReference>
<dbReference type="GO" id="GO:0051213">
    <property type="term" value="F:dioxygenase activity"/>
    <property type="evidence" value="ECO:0007669"/>
    <property type="project" value="UniProtKB-ARBA"/>
</dbReference>
<reference evidence="7 8" key="1">
    <citation type="journal article" date="2017" name="Front. Genet.">
        <title>Draft sequencing of the heterozygous diploid genome of Satsuma (Citrus unshiu Marc.) using a hybrid assembly approach.</title>
        <authorList>
            <person name="Shimizu T."/>
            <person name="Tanizawa Y."/>
            <person name="Mochizuki T."/>
            <person name="Nagasaki H."/>
            <person name="Yoshioka T."/>
            <person name="Toyoda A."/>
            <person name="Fujiyama A."/>
            <person name="Kaminuma E."/>
            <person name="Nakamura Y."/>
        </authorList>
    </citation>
    <scope>NUCLEOTIDE SEQUENCE [LARGE SCALE GENOMIC DNA]</scope>
    <source>
        <strain evidence="8">cv. Miyagawa wase</strain>
    </source>
</reference>
<evidence type="ECO:0000313" key="7">
    <source>
        <dbReference type="EMBL" id="GAY51845.1"/>
    </source>
</evidence>
<dbReference type="STRING" id="55188.A0A2H5PIB2"/>
<protein>
    <recommendedName>
        <fullName evidence="6">Fe2OG dioxygenase domain-containing protein</fullName>
    </recommendedName>
</protein>
<dbReference type="PRINTS" id="PR00682">
    <property type="entry name" value="IPNSYNTHASE"/>
</dbReference>
<comment type="caution">
    <text evidence="7">The sequence shown here is derived from an EMBL/GenBank/DDBJ whole genome shotgun (WGS) entry which is preliminary data.</text>
</comment>
<dbReference type="PANTHER" id="PTHR10209:SF885">
    <property type="entry name" value="2OG-FE(II) OXYGENASE FAMILY, PUTATIVE (AFU_ORTHOLOGUE AFUA_2G00750)-RELATED"/>
    <property type="match status" value="1"/>
</dbReference>
<evidence type="ECO:0000256" key="5">
    <source>
        <dbReference type="RuleBase" id="RU003682"/>
    </source>
</evidence>
<organism evidence="7 8">
    <name type="scientific">Citrus unshiu</name>
    <name type="common">Satsuma mandarin</name>
    <name type="synonym">Citrus nobilis var. unshiu</name>
    <dbReference type="NCBI Taxonomy" id="55188"/>
    <lineage>
        <taxon>Eukaryota</taxon>
        <taxon>Viridiplantae</taxon>
        <taxon>Streptophyta</taxon>
        <taxon>Embryophyta</taxon>
        <taxon>Tracheophyta</taxon>
        <taxon>Spermatophyta</taxon>
        <taxon>Magnoliopsida</taxon>
        <taxon>eudicotyledons</taxon>
        <taxon>Gunneridae</taxon>
        <taxon>Pentapetalae</taxon>
        <taxon>rosids</taxon>
        <taxon>malvids</taxon>
        <taxon>Sapindales</taxon>
        <taxon>Rutaceae</taxon>
        <taxon>Aurantioideae</taxon>
        <taxon>Citrus</taxon>
    </lineage>
</organism>
<keyword evidence="4 5" id="KW-0408">Iron</keyword>
<evidence type="ECO:0000313" key="8">
    <source>
        <dbReference type="Proteomes" id="UP000236630"/>
    </source>
</evidence>
<dbReference type="FunFam" id="2.60.120.330:FF:000012">
    <property type="entry name" value="Gibberellin 20 oxidase 1"/>
    <property type="match status" value="1"/>
</dbReference>
<dbReference type="SUPFAM" id="SSF51197">
    <property type="entry name" value="Clavaminate synthase-like"/>
    <property type="match status" value="1"/>
</dbReference>
<dbReference type="Gene3D" id="2.60.120.330">
    <property type="entry name" value="B-lactam Antibiotic, Isopenicillin N Synthase, Chain"/>
    <property type="match status" value="1"/>
</dbReference>
<evidence type="ECO:0000259" key="6">
    <source>
        <dbReference type="PROSITE" id="PS51471"/>
    </source>
</evidence>
<dbReference type="InterPro" id="IPR044861">
    <property type="entry name" value="IPNS-like_FE2OG_OXY"/>
</dbReference>
<name>A0A2H5PIB2_CITUN</name>
<proteinExistence type="inferred from homology"/>
<sequence length="366" mass="42095">MGEADEAFVQALEHRPKLSVTEDEGIPLIDLSPLSFPNDANTKNIDDLVVEIGNACKKWGFFQVINHGVPLEKRQKVEDAMRKFFAQPLEEKRKVRKDEKKAVGYYDNEHTKNVRDWKEVFDFVADKRILMAASHEPEDKEVPETFNQWPDYPPELRESCEEYAREVEKLAYKLMELIALSLGLPARRFSSFFEDPTRSVRLNHYPPCPAPHLALGVGRHKDPGALTILAQDDVGGLEVKRKSDGEWVRIKPTPGAYIINVGDILQVWSNDVYESVEHRVTVNSEKERFSIPFFFSPPHYTMVRPLDELTNEQNPAKYRAYNLGKFLATRRQSNFKKLDVENIQISHFKVQELANELDGALSINKK</sequence>
<evidence type="ECO:0000256" key="3">
    <source>
        <dbReference type="ARBA" id="ARBA00023002"/>
    </source>
</evidence>
<dbReference type="InterPro" id="IPR026992">
    <property type="entry name" value="DIOX_N"/>
</dbReference>
<dbReference type="PANTHER" id="PTHR10209">
    <property type="entry name" value="OXIDOREDUCTASE, 2OG-FE II OXYGENASE FAMILY PROTEIN"/>
    <property type="match status" value="1"/>
</dbReference>
<dbReference type="InterPro" id="IPR027443">
    <property type="entry name" value="IPNS-like_sf"/>
</dbReference>